<dbReference type="PANTHER" id="PTHR33919">
    <property type="entry name" value="OS09G0127700 PROTEIN"/>
    <property type="match status" value="1"/>
</dbReference>
<gene>
    <name evidence="2" type="ORF">LITE_LOCUS33279</name>
</gene>
<evidence type="ECO:0000313" key="2">
    <source>
        <dbReference type="EMBL" id="CAI0457792.1"/>
    </source>
</evidence>
<protein>
    <submittedName>
        <fullName evidence="2">Uncharacterized protein</fullName>
    </submittedName>
</protein>
<name>A0AAV0NGN4_9ROSI</name>
<dbReference type="PANTHER" id="PTHR33919:SF11">
    <property type="entry name" value="EXPRESSED PROTEIN"/>
    <property type="match status" value="1"/>
</dbReference>
<accession>A0AAV0NGN4</accession>
<dbReference type="Proteomes" id="UP001154282">
    <property type="component" value="Unassembled WGS sequence"/>
</dbReference>
<keyword evidence="3" id="KW-1185">Reference proteome</keyword>
<dbReference type="AlphaFoldDB" id="A0AAV0NGN4"/>
<organism evidence="2 3">
    <name type="scientific">Linum tenue</name>
    <dbReference type="NCBI Taxonomy" id="586396"/>
    <lineage>
        <taxon>Eukaryota</taxon>
        <taxon>Viridiplantae</taxon>
        <taxon>Streptophyta</taxon>
        <taxon>Embryophyta</taxon>
        <taxon>Tracheophyta</taxon>
        <taxon>Spermatophyta</taxon>
        <taxon>Magnoliopsida</taxon>
        <taxon>eudicotyledons</taxon>
        <taxon>Gunneridae</taxon>
        <taxon>Pentapetalae</taxon>
        <taxon>rosids</taxon>
        <taxon>fabids</taxon>
        <taxon>Malpighiales</taxon>
        <taxon>Linaceae</taxon>
        <taxon>Linum</taxon>
    </lineage>
</organism>
<feature type="region of interest" description="Disordered" evidence="1">
    <location>
        <begin position="188"/>
        <end position="208"/>
    </location>
</feature>
<comment type="caution">
    <text evidence="2">The sequence shown here is derived from an EMBL/GenBank/DDBJ whole genome shotgun (WGS) entry which is preliminary data.</text>
</comment>
<dbReference type="EMBL" id="CAMGYJ010000008">
    <property type="protein sequence ID" value="CAI0457792.1"/>
    <property type="molecule type" value="Genomic_DNA"/>
</dbReference>
<proteinExistence type="predicted"/>
<evidence type="ECO:0000256" key="1">
    <source>
        <dbReference type="SAM" id="MobiDB-lite"/>
    </source>
</evidence>
<sequence>MASTFMKHPIHKIQSPPWPFLYYISPPNQDPTLPKQDPTFSTTAQEAMAFRSTGLWKRSLNPLIGGKNNTNTNTFATSTLPKMKPYSPAADHHQFARKSSSSWWPPRGEYAPVYVALGFMVLSASMGLHTVAHQMLYSPSVRVRKRLRETLPEVAEPEKVVDESTRFLGHSWFRKVAHVQEFKSGIQTLPRPTAETGDVYARPPARAR</sequence>
<reference evidence="2" key="1">
    <citation type="submission" date="2022-08" db="EMBL/GenBank/DDBJ databases">
        <authorList>
            <person name="Gutierrez-Valencia J."/>
        </authorList>
    </citation>
    <scope>NUCLEOTIDE SEQUENCE</scope>
</reference>
<evidence type="ECO:0000313" key="3">
    <source>
        <dbReference type="Proteomes" id="UP001154282"/>
    </source>
</evidence>